<sequence length="351" mass="36677">MDQTAEQRHLRATVRDFLRDVGPSTTTPGGRASGGEPRDALRRLWRRFAGEIGVAGLAVPEEYGGAGCGMAEVAVVCEELGRALSPLPYLSTVVLAAEAVKACGDKEAMRRLLPGIADGSATATLVLPGDADLRLDGDTLYGTAPYALDGEIVLAYAGGFLVQAWPTARRPHVTLDQTRPLVELTFDGAPVQRLGDAGPAGRVRELGVTGLAAEQVGGAARCLASSVAHAANRHQFGRPIGSFQAIKHKLADVLLMVESARSAAQAAAAATDDELPVRAAIAGSYCTEAYLAAAGENIQIHGGLGVTWEHDAHLCFKRATADAQLFGPPQAHRERLSETVFQGRRGGASAC</sequence>
<feature type="domain" description="Acyl-CoA dehydrogenase/oxidase N-terminal" evidence="8">
    <location>
        <begin position="4"/>
        <end position="119"/>
    </location>
</feature>
<name>A0ABP7I3S6_9ACTN</name>
<dbReference type="Gene3D" id="1.20.140.10">
    <property type="entry name" value="Butyryl-CoA Dehydrogenase, subunit A, domain 3"/>
    <property type="match status" value="1"/>
</dbReference>
<evidence type="ECO:0000256" key="6">
    <source>
        <dbReference type="SAM" id="MobiDB-lite"/>
    </source>
</evidence>
<proteinExistence type="inferred from homology"/>
<dbReference type="InterPro" id="IPR009075">
    <property type="entry name" value="AcylCo_DH/oxidase_C"/>
</dbReference>
<evidence type="ECO:0000256" key="3">
    <source>
        <dbReference type="ARBA" id="ARBA00022630"/>
    </source>
</evidence>
<evidence type="ECO:0000256" key="4">
    <source>
        <dbReference type="ARBA" id="ARBA00022827"/>
    </source>
</evidence>
<keyword evidence="5" id="KW-0560">Oxidoreductase</keyword>
<dbReference type="InterPro" id="IPR036250">
    <property type="entry name" value="AcylCo_DH-like_C"/>
</dbReference>
<evidence type="ECO:0000256" key="5">
    <source>
        <dbReference type="ARBA" id="ARBA00023002"/>
    </source>
</evidence>
<accession>A0ABP7I3S6</accession>
<comment type="caution">
    <text evidence="9">The sequence shown here is derived from an EMBL/GenBank/DDBJ whole genome shotgun (WGS) entry which is preliminary data.</text>
</comment>
<comment type="cofactor">
    <cofactor evidence="1">
        <name>FAD</name>
        <dbReference type="ChEBI" id="CHEBI:57692"/>
    </cofactor>
</comment>
<dbReference type="Pfam" id="PF02771">
    <property type="entry name" value="Acyl-CoA_dh_N"/>
    <property type="match status" value="1"/>
</dbReference>
<keyword evidence="3" id="KW-0285">Flavoprotein</keyword>
<dbReference type="PANTHER" id="PTHR43884">
    <property type="entry name" value="ACYL-COA DEHYDROGENASE"/>
    <property type="match status" value="1"/>
</dbReference>
<feature type="region of interest" description="Disordered" evidence="6">
    <location>
        <begin position="18"/>
        <end position="37"/>
    </location>
</feature>
<dbReference type="EMBL" id="BAAAZR010000008">
    <property type="protein sequence ID" value="GAA3811137.1"/>
    <property type="molecule type" value="Genomic_DNA"/>
</dbReference>
<dbReference type="Gene3D" id="1.10.540.10">
    <property type="entry name" value="Acyl-CoA dehydrogenase/oxidase, N-terminal domain"/>
    <property type="match status" value="1"/>
</dbReference>
<evidence type="ECO:0000259" key="8">
    <source>
        <dbReference type="Pfam" id="PF02771"/>
    </source>
</evidence>
<dbReference type="InterPro" id="IPR009100">
    <property type="entry name" value="AcylCoA_DH/oxidase_NM_dom_sf"/>
</dbReference>
<dbReference type="SUPFAM" id="SSF56645">
    <property type="entry name" value="Acyl-CoA dehydrogenase NM domain-like"/>
    <property type="match status" value="1"/>
</dbReference>
<dbReference type="Pfam" id="PF00441">
    <property type="entry name" value="Acyl-CoA_dh_1"/>
    <property type="match status" value="1"/>
</dbReference>
<keyword evidence="4" id="KW-0274">FAD</keyword>
<dbReference type="PANTHER" id="PTHR43884:SF20">
    <property type="entry name" value="ACYL-COA DEHYDROGENASE FADE28"/>
    <property type="match status" value="1"/>
</dbReference>
<dbReference type="RefSeq" id="WP_344940365.1">
    <property type="nucleotide sequence ID" value="NZ_BAAAZR010000008.1"/>
</dbReference>
<evidence type="ECO:0000313" key="10">
    <source>
        <dbReference type="Proteomes" id="UP001500888"/>
    </source>
</evidence>
<dbReference type="InterPro" id="IPR013786">
    <property type="entry name" value="AcylCoA_DH/ox_N"/>
</dbReference>
<keyword evidence="10" id="KW-1185">Reference proteome</keyword>
<dbReference type="SUPFAM" id="SSF47203">
    <property type="entry name" value="Acyl-CoA dehydrogenase C-terminal domain-like"/>
    <property type="match status" value="1"/>
</dbReference>
<evidence type="ECO:0000256" key="2">
    <source>
        <dbReference type="ARBA" id="ARBA00009347"/>
    </source>
</evidence>
<dbReference type="InterPro" id="IPR037069">
    <property type="entry name" value="AcylCoA_DH/ox_N_sf"/>
</dbReference>
<evidence type="ECO:0000259" key="7">
    <source>
        <dbReference type="Pfam" id="PF00441"/>
    </source>
</evidence>
<evidence type="ECO:0000256" key="1">
    <source>
        <dbReference type="ARBA" id="ARBA00001974"/>
    </source>
</evidence>
<reference evidence="10" key="1">
    <citation type="journal article" date="2019" name="Int. J. Syst. Evol. Microbiol.">
        <title>The Global Catalogue of Microorganisms (GCM) 10K type strain sequencing project: providing services to taxonomists for standard genome sequencing and annotation.</title>
        <authorList>
            <consortium name="The Broad Institute Genomics Platform"/>
            <consortium name="The Broad Institute Genome Sequencing Center for Infectious Disease"/>
            <person name="Wu L."/>
            <person name="Ma J."/>
        </authorList>
    </citation>
    <scope>NUCLEOTIDE SEQUENCE [LARGE SCALE GENOMIC DNA]</scope>
    <source>
        <strain evidence="10">JCM 16908</strain>
    </source>
</reference>
<evidence type="ECO:0000313" key="9">
    <source>
        <dbReference type="EMBL" id="GAA3811137.1"/>
    </source>
</evidence>
<feature type="domain" description="Acyl-CoA dehydrogenase/oxidase C-terminal" evidence="7">
    <location>
        <begin position="210"/>
        <end position="339"/>
    </location>
</feature>
<comment type="similarity">
    <text evidence="2">Belongs to the acyl-CoA dehydrogenase family.</text>
</comment>
<organism evidence="9 10">
    <name type="scientific">Sphaerisporangium flaviroseum</name>
    <dbReference type="NCBI Taxonomy" id="509199"/>
    <lineage>
        <taxon>Bacteria</taxon>
        <taxon>Bacillati</taxon>
        <taxon>Actinomycetota</taxon>
        <taxon>Actinomycetes</taxon>
        <taxon>Streptosporangiales</taxon>
        <taxon>Streptosporangiaceae</taxon>
        <taxon>Sphaerisporangium</taxon>
    </lineage>
</organism>
<dbReference type="Proteomes" id="UP001500888">
    <property type="component" value="Unassembled WGS sequence"/>
</dbReference>
<gene>
    <name evidence="9" type="ORF">GCM10022226_34510</name>
</gene>
<protein>
    <submittedName>
        <fullName evidence="9">Acyl-CoA dehydrogenase family protein</fullName>
    </submittedName>
</protein>